<feature type="region of interest" description="Disordered" evidence="1">
    <location>
        <begin position="595"/>
        <end position="860"/>
    </location>
</feature>
<organism evidence="3 4">
    <name type="scientific">Danionella cerebrum</name>
    <dbReference type="NCBI Taxonomy" id="2873325"/>
    <lineage>
        <taxon>Eukaryota</taxon>
        <taxon>Metazoa</taxon>
        <taxon>Chordata</taxon>
        <taxon>Craniata</taxon>
        <taxon>Vertebrata</taxon>
        <taxon>Euteleostomi</taxon>
        <taxon>Actinopterygii</taxon>
        <taxon>Neopterygii</taxon>
        <taxon>Teleostei</taxon>
        <taxon>Ostariophysi</taxon>
        <taxon>Cypriniformes</taxon>
        <taxon>Danionidae</taxon>
        <taxon>Danioninae</taxon>
        <taxon>Danionella</taxon>
    </lineage>
</organism>
<dbReference type="PANTHER" id="PTHR12913">
    <property type="entry name" value="UNR PROTEIN N-RAS UPSTREAM GENE PROTEIN"/>
    <property type="match status" value="1"/>
</dbReference>
<dbReference type="EMBL" id="SRMA01025373">
    <property type="protein sequence ID" value="TRY95394.1"/>
    <property type="molecule type" value="Genomic_DNA"/>
</dbReference>
<feature type="compositionally biased region" description="Basic and acidic residues" evidence="1">
    <location>
        <begin position="1375"/>
        <end position="1388"/>
    </location>
</feature>
<feature type="compositionally biased region" description="Low complexity" evidence="1">
    <location>
        <begin position="643"/>
        <end position="654"/>
    </location>
</feature>
<dbReference type="InterPro" id="IPR012340">
    <property type="entry name" value="NA-bd_OB-fold"/>
</dbReference>
<evidence type="ECO:0000313" key="3">
    <source>
        <dbReference type="EMBL" id="TRY95394.1"/>
    </source>
</evidence>
<dbReference type="OrthoDB" id="6126005at2759"/>
<dbReference type="STRING" id="623744.A0A553QZK1"/>
<feature type="compositionally biased region" description="Basic and acidic residues" evidence="1">
    <location>
        <begin position="177"/>
        <end position="195"/>
    </location>
</feature>
<dbReference type="SUPFAM" id="SSF52266">
    <property type="entry name" value="SGNH hydrolase"/>
    <property type="match status" value="1"/>
</dbReference>
<feature type="compositionally biased region" description="Basic residues" evidence="1">
    <location>
        <begin position="683"/>
        <end position="707"/>
    </location>
</feature>
<evidence type="ECO:0000313" key="4">
    <source>
        <dbReference type="Proteomes" id="UP000316079"/>
    </source>
</evidence>
<feature type="region of interest" description="Disordered" evidence="1">
    <location>
        <begin position="1698"/>
        <end position="1718"/>
    </location>
</feature>
<dbReference type="Gene3D" id="2.40.50.140">
    <property type="entry name" value="Nucleic acid-binding proteins"/>
    <property type="match status" value="1"/>
</dbReference>
<gene>
    <name evidence="3" type="ORF">DNTS_010962</name>
</gene>
<feature type="compositionally biased region" description="Basic and acidic residues" evidence="1">
    <location>
        <begin position="774"/>
        <end position="789"/>
    </location>
</feature>
<dbReference type="CDD" id="cd00229">
    <property type="entry name" value="SGNH_hydrolase"/>
    <property type="match status" value="1"/>
</dbReference>
<dbReference type="Gene3D" id="3.40.50.1110">
    <property type="entry name" value="SGNH hydrolase"/>
    <property type="match status" value="1"/>
</dbReference>
<feature type="compositionally biased region" description="Basic and acidic residues" evidence="1">
    <location>
        <begin position="613"/>
        <end position="639"/>
    </location>
</feature>
<feature type="compositionally biased region" description="Basic and acidic residues" evidence="1">
    <location>
        <begin position="748"/>
        <end position="762"/>
    </location>
</feature>
<evidence type="ECO:0000256" key="1">
    <source>
        <dbReference type="SAM" id="MobiDB-lite"/>
    </source>
</evidence>
<name>A0A553QZK1_9TELE</name>
<dbReference type="Proteomes" id="UP000316079">
    <property type="component" value="Unassembled WGS sequence"/>
</dbReference>
<protein>
    <recommendedName>
        <fullName evidence="2">Cold shock domain-containing protein</fullName>
    </recommendedName>
</protein>
<feature type="region of interest" description="Disordered" evidence="1">
    <location>
        <begin position="1421"/>
        <end position="1472"/>
    </location>
</feature>
<feature type="region of interest" description="Disordered" evidence="1">
    <location>
        <begin position="1365"/>
        <end position="1388"/>
    </location>
</feature>
<feature type="compositionally biased region" description="Low complexity" evidence="1">
    <location>
        <begin position="815"/>
        <end position="828"/>
    </location>
</feature>
<sequence length="1918" mass="214137">MGKKGKKWESNSGACIPPPVHYGGGYWGQMRPHLLRPHFRPPHPYFAGGFPGPRGYPVGFGHSNPEFWTDSYDNHSPVVKAGPAAKGTLAAPAKSAAPQKPMHPIPLKAGQASSPVVKAGPVVKGGPASSPVVKGGPASSPVVKGGPASSPVVKGGPASSPVTNAPLKSSTINTTTKKPDQTPKESMNEAPKREGIPPGHSLGTVTFVGGRECAVDVCIAPEVTDGKIYEGLVFTPITQENENQEFSGQISTIIGADPVKLPFRKSDTKVTLLPRDRVQFQIVRNVVNKTQRATNIKPKIPQTFILTKESRETGLILSKTDKKLTIMSEKYDNMFGLATDSLTDDNLKINDLVEFTVLTVGNTMKAVRFFLIKQAEGSERWKPVNMEANIKTEKYEGVVLRVPKKPVTPEEKEKYEESDMGLLVYTVEGTEKQLLFKPSDVTTKATMMNRDKVQFNVSTSILANKEFAVNVQILPETFLSETEEQRKIGIVDMVGEFYGLIKTLQGPKLRFSKSEVMEAQELLTFEKVEFTAMKKDQIDGGTQAIRIRRLNKNIFTSVPKLEALKDKKKMTIKLLADAKDTKTEVKTPEKISEAVNVDYKNDEETTAPTSADDQNKANDVKQEKAKDERSRSRSRESNRRSRSWSQSSDSSSSRSRSHKKHRSSSRERRGGRYKDEYSPVRSKEKKRSRSRSKSRDRSTRKRSHSPRVKSEPSARQSGSKDSSTMKRSESSRDKSEPPARQSGSKDSSTMKRSEGSRDKSEPPARQSGSNDSSTMKRSESSRDKSEPPAKKSSSKDPSTTKRSNSPRDNSEPPAKKSSSKDPSTTKRSNSPRDNSEPPAKQSSSKDSSSSKTDRIPDIDDELARKKQELLELQELIARTKAIVSKEEEKAKKIEPEVDENSGMKMSTVWTPDLKPVKSILKKQSGTFNDAKPQATIIQESSPQVVKAENVEIAVEYHQNRSGPRIPGLSLLESPFQELTHSESEKMSVPLIMNLELMRKKKQWTDLDEAIAFKKSLIAQEQMKVEEPEIDSDEELYSTTDVPFLTPTENSWFSTGKPNPQPPKSILKKTSEIFPLQRESTSAEEYRLPTQQDATFSHVKPRATAASFFDQSSSSRATHSGSLGVFNQVMSEPVAAPKFTEKPNLCSQFVPRSLVQASSLRSSDPNFMQYKSFENQLQQRQSPPRASHKPPSPTSSDKKAFINFQMERLVGALNKANSSVLNTLFEESRKDLSLWNPTTPVQQEAAKSIPFMDEEYDPFQNDEDYQASCSNFEQEKDISNEFGQDDLLPHERAVQDIGGFSRLVGMKCDETSARSPHEHLMAPNKRSVYNEVSTHLTDQWSQYEINMEQYSKQQKVYIGDRSLSSEHCMSEPNESLAKEVDEEKDGSADGERLQNILKCVGLTLDTMEVNKLADRTQERLYGKTVDQQREHSLSLSERRGSSSRADSSESESLRSVSPAQSSNRKVYMSSKELKYSDPHHVDLKSIKRTIQNVPHMEEEEHQRVPVHIRVNENSPLLLQSQVAQNPTLAMSQNQIDNQPFWGMPHCGIFNSFLHAGFVGNPQPVARPVMPPFSSYASFSPENPSLYGVPPQGLMQPHYNPLPNLTPIPPLTPAPSPAQLFSMSVAKANRPTRTLKTIEIVSTVPASTSVATPAANVNEENQKLADIKYQHTAKLTEEDIKAKRMKRLEQFNLRMKMKKEKQMATQRSQGQNKNATPGRLASNGVKNVWIIGHSLVFWAEKRAKSPEFGMQLGMHADSVRIWWKGTQGMRWSQLLSILLQLKGNWPKPDVLIIHLGGNDISTIPMEVFVKTVAKDMTSLKSIFPECLLVFSAILSRQSWVCDRDSKSMDIIRGAVNELVCKIMLDIGGNVLNHDNIQNDLSLYRPDGVHLSGNGIDLFNQNLQDFLEKWDREYNQTEDSD</sequence>
<dbReference type="Pfam" id="PF23456">
    <property type="entry name" value="CSDE1"/>
    <property type="match status" value="1"/>
</dbReference>
<feature type="compositionally biased region" description="Basic and acidic residues" evidence="1">
    <location>
        <begin position="851"/>
        <end position="860"/>
    </location>
</feature>
<feature type="compositionally biased region" description="Polar residues" evidence="1">
    <location>
        <begin position="1173"/>
        <end position="1183"/>
    </location>
</feature>
<dbReference type="PANTHER" id="PTHR12913:SF3">
    <property type="entry name" value="SI:DKEYP-121D4.3"/>
    <property type="match status" value="1"/>
</dbReference>
<feature type="compositionally biased region" description="Polar residues" evidence="1">
    <location>
        <begin position="160"/>
        <end position="176"/>
    </location>
</feature>
<comment type="caution">
    <text evidence="3">The sequence shown here is derived from an EMBL/GenBank/DDBJ whole genome shotgun (WGS) entry which is preliminary data.</text>
</comment>
<reference evidence="3 4" key="1">
    <citation type="journal article" date="2019" name="Sci. Data">
        <title>Hybrid genome assembly and annotation of Danionella translucida.</title>
        <authorList>
            <person name="Kadobianskyi M."/>
            <person name="Schulze L."/>
            <person name="Schuelke M."/>
            <person name="Judkewitz B."/>
        </authorList>
    </citation>
    <scope>NUCLEOTIDE SEQUENCE [LARGE SCALE GENOMIC DNA]</scope>
    <source>
        <strain evidence="3 4">Bolton</strain>
    </source>
</reference>
<evidence type="ECO:0000259" key="2">
    <source>
        <dbReference type="Pfam" id="PF23456"/>
    </source>
</evidence>
<feature type="compositionally biased region" description="Polar residues" evidence="1">
    <location>
        <begin position="1701"/>
        <end position="1713"/>
    </location>
</feature>
<feature type="region of interest" description="Disordered" evidence="1">
    <location>
        <begin position="1173"/>
        <end position="1197"/>
    </location>
</feature>
<accession>A0A553QZK1</accession>
<feature type="domain" description="Cold shock" evidence="2">
    <location>
        <begin position="393"/>
        <end position="474"/>
    </location>
</feature>
<feature type="compositionally biased region" description="Low complexity" evidence="1">
    <location>
        <begin position="840"/>
        <end position="850"/>
    </location>
</feature>
<proteinExistence type="predicted"/>
<dbReference type="InterPro" id="IPR036514">
    <property type="entry name" value="SGNH_hydro_sf"/>
</dbReference>
<feature type="compositionally biased region" description="Basic and acidic residues" evidence="1">
    <location>
        <begin position="1421"/>
        <end position="1439"/>
    </location>
</feature>
<feature type="compositionally biased region" description="Basic and acidic residues" evidence="1">
    <location>
        <begin position="664"/>
        <end position="682"/>
    </location>
</feature>
<dbReference type="InterPro" id="IPR056400">
    <property type="entry name" value="CSDE1"/>
</dbReference>
<feature type="region of interest" description="Disordered" evidence="1">
    <location>
        <begin position="125"/>
        <end position="203"/>
    </location>
</feature>
<feature type="compositionally biased region" description="Basic and acidic residues" evidence="1">
    <location>
        <begin position="723"/>
        <end position="737"/>
    </location>
</feature>
<feature type="compositionally biased region" description="Polar residues" evidence="1">
    <location>
        <begin position="713"/>
        <end position="722"/>
    </location>
</feature>
<keyword evidence="4" id="KW-1185">Reference proteome</keyword>